<dbReference type="PIRSF" id="PIRSF005902">
    <property type="entry name" value="DNase_TatD"/>
    <property type="match status" value="1"/>
</dbReference>
<comment type="cofactor">
    <cofactor evidence="1">
        <name>a divalent metal cation</name>
        <dbReference type="ChEBI" id="CHEBI:60240"/>
    </cofactor>
</comment>
<dbReference type="Gene3D" id="3.20.20.140">
    <property type="entry name" value="Metal-dependent hydrolases"/>
    <property type="match status" value="1"/>
</dbReference>
<gene>
    <name evidence="6" type="ORF">D9V67_01820</name>
</gene>
<accession>A0A4D6Y3M6</accession>
<dbReference type="GO" id="GO:0046872">
    <property type="term" value="F:metal ion binding"/>
    <property type="evidence" value="ECO:0007669"/>
    <property type="project" value="UniProtKB-KW"/>
</dbReference>
<proteinExistence type="inferred from homology"/>
<sequence>MFFIDSHCHIDRLNYNLLHQNIEDVLKKSFNNDVRKILTVSTSINNFYKIKKLCQKYISILYSCGIHPLNCEKELISFHTIENISKKIDNLSSIERVIAIGESGLDYYHSSENKNIQKIFFREHIRTAIKVNKPIIVHSRHAIDDTIKILQEEKAEQCKGILHSFTGNYYSARKLLDIGFYISFSGMITFKNSEELHSTIKKIPLERLLIETDSPYLSPVPYRGQENQPAYLFEIAKKISILKNINIETVAKITTKNFYTLFNMN</sequence>
<dbReference type="EMBL" id="CP034879">
    <property type="protein sequence ID" value="QCI20491.1"/>
    <property type="molecule type" value="Genomic_DNA"/>
</dbReference>
<feature type="binding site" evidence="5">
    <location>
        <position position="9"/>
    </location>
    <ligand>
        <name>a divalent metal cation</name>
        <dbReference type="ChEBI" id="CHEBI:60240"/>
        <label>1</label>
    </ligand>
</feature>
<protein>
    <submittedName>
        <fullName evidence="6">YchF/TatD family DNA exonuclease</fullName>
    </submittedName>
</protein>
<dbReference type="CDD" id="cd01310">
    <property type="entry name" value="TatD_DNAse"/>
    <property type="match status" value="1"/>
</dbReference>
<evidence type="ECO:0000313" key="6">
    <source>
        <dbReference type="EMBL" id="QCI20491.1"/>
    </source>
</evidence>
<dbReference type="Proteomes" id="UP000298594">
    <property type="component" value="Chromosome"/>
</dbReference>
<feature type="binding site" evidence="5">
    <location>
        <position position="7"/>
    </location>
    <ligand>
        <name>a divalent metal cation</name>
        <dbReference type="ChEBI" id="CHEBI:60240"/>
        <label>1</label>
    </ligand>
</feature>
<dbReference type="GO" id="GO:0004527">
    <property type="term" value="F:exonuclease activity"/>
    <property type="evidence" value="ECO:0007669"/>
    <property type="project" value="UniProtKB-KW"/>
</dbReference>
<dbReference type="GO" id="GO:0004536">
    <property type="term" value="F:DNA nuclease activity"/>
    <property type="evidence" value="ECO:0007669"/>
    <property type="project" value="InterPro"/>
</dbReference>
<name>A0A4D6Y3M6_9GAMM</name>
<feature type="binding site" evidence="5">
    <location>
        <position position="102"/>
    </location>
    <ligand>
        <name>a divalent metal cation</name>
        <dbReference type="ChEBI" id="CHEBI:60240"/>
        <label>1</label>
    </ligand>
</feature>
<dbReference type="NCBIfam" id="TIGR00010">
    <property type="entry name" value="YchF/TatD family DNA exonuclease"/>
    <property type="match status" value="1"/>
</dbReference>
<feature type="binding site" evidence="5">
    <location>
        <position position="163"/>
    </location>
    <ligand>
        <name>a divalent metal cation</name>
        <dbReference type="ChEBI" id="CHEBI:60240"/>
        <label>2</label>
    </ligand>
</feature>
<dbReference type="PROSITE" id="PS01137">
    <property type="entry name" value="TATD_1"/>
    <property type="match status" value="1"/>
</dbReference>
<feature type="binding site" evidence="5">
    <location>
        <position position="213"/>
    </location>
    <ligand>
        <name>a divalent metal cation</name>
        <dbReference type="ChEBI" id="CHEBI:60240"/>
        <label>1</label>
    </ligand>
</feature>
<dbReference type="RefSeq" id="WP_158359557.1">
    <property type="nucleotide sequence ID" value="NZ_CP034879.1"/>
</dbReference>
<dbReference type="OrthoDB" id="9810005at2"/>
<dbReference type="InterPro" id="IPR032466">
    <property type="entry name" value="Metal_Hydrolase"/>
</dbReference>
<evidence type="ECO:0000256" key="1">
    <source>
        <dbReference type="ARBA" id="ARBA00001968"/>
    </source>
</evidence>
<keyword evidence="6" id="KW-0540">Nuclease</keyword>
<evidence type="ECO:0000313" key="7">
    <source>
        <dbReference type="Proteomes" id="UP000298594"/>
    </source>
</evidence>
<keyword evidence="4" id="KW-0378">Hydrolase</keyword>
<reference evidence="6 7" key="2">
    <citation type="submission" date="2019-05" db="EMBL/GenBank/DDBJ databases">
        <title>Genome evolution of the obligate endosymbiont Buchnera aphidicola.</title>
        <authorList>
            <person name="Moran N.A."/>
        </authorList>
    </citation>
    <scope>NUCLEOTIDE SEQUENCE [LARGE SCALE GENOMIC DNA]</scope>
    <source>
        <strain evidence="6 7">Bca</strain>
    </source>
</reference>
<keyword evidence="6" id="KW-0269">Exonuclease</keyword>
<evidence type="ECO:0000256" key="3">
    <source>
        <dbReference type="ARBA" id="ARBA00022723"/>
    </source>
</evidence>
<dbReference type="InterPro" id="IPR001130">
    <property type="entry name" value="TatD-like"/>
</dbReference>
<dbReference type="InterPro" id="IPR018228">
    <property type="entry name" value="DNase_TatD-rel_CS"/>
</dbReference>
<keyword evidence="3 5" id="KW-0479">Metal-binding</keyword>
<dbReference type="PANTHER" id="PTHR46124">
    <property type="entry name" value="D-AMINOACYL-TRNA DEACYLASE"/>
    <property type="match status" value="1"/>
</dbReference>
<organism evidence="6 7">
    <name type="scientific">Buchnera aphidicola</name>
    <name type="common">Brachycaudus cardui</name>
    <dbReference type="NCBI Taxonomy" id="557993"/>
    <lineage>
        <taxon>Bacteria</taxon>
        <taxon>Pseudomonadati</taxon>
        <taxon>Pseudomonadota</taxon>
        <taxon>Gammaproteobacteria</taxon>
        <taxon>Enterobacterales</taxon>
        <taxon>Erwiniaceae</taxon>
        <taxon>Buchnera</taxon>
    </lineage>
</organism>
<comment type="similarity">
    <text evidence="2">Belongs to the metallo-dependent hydrolases superfamily. TatD-type hydrolase family.</text>
</comment>
<dbReference type="InterPro" id="IPR015991">
    <property type="entry name" value="TatD/YcfH-like"/>
</dbReference>
<dbReference type="Pfam" id="PF01026">
    <property type="entry name" value="TatD_DNase"/>
    <property type="match status" value="1"/>
</dbReference>
<dbReference type="AlphaFoldDB" id="A0A4D6Y3M6"/>
<dbReference type="PROSITE" id="PS01091">
    <property type="entry name" value="TATD_3"/>
    <property type="match status" value="1"/>
</dbReference>
<dbReference type="PROSITE" id="PS01090">
    <property type="entry name" value="TATD_2"/>
    <property type="match status" value="1"/>
</dbReference>
<reference evidence="6 7" key="1">
    <citation type="submission" date="2018-12" db="EMBL/GenBank/DDBJ databases">
        <authorList>
            <person name="Chong R.A."/>
        </authorList>
    </citation>
    <scope>NUCLEOTIDE SEQUENCE [LARGE SCALE GENOMIC DNA]</scope>
    <source>
        <strain evidence="6 7">Bca</strain>
    </source>
</reference>
<dbReference type="PANTHER" id="PTHR46124:SF2">
    <property type="entry name" value="D-AMINOACYL-TRNA DEACYLASE"/>
    <property type="match status" value="1"/>
</dbReference>
<dbReference type="FunFam" id="3.20.20.140:FF:000005">
    <property type="entry name" value="TatD family hydrolase"/>
    <property type="match status" value="1"/>
</dbReference>
<dbReference type="GO" id="GO:0005829">
    <property type="term" value="C:cytosol"/>
    <property type="evidence" value="ECO:0007669"/>
    <property type="project" value="TreeGrafter"/>
</dbReference>
<feature type="binding site" evidence="5">
    <location>
        <position position="138"/>
    </location>
    <ligand>
        <name>a divalent metal cation</name>
        <dbReference type="ChEBI" id="CHEBI:60240"/>
        <label>2</label>
    </ligand>
</feature>
<dbReference type="SUPFAM" id="SSF51556">
    <property type="entry name" value="Metallo-dependent hydrolases"/>
    <property type="match status" value="1"/>
</dbReference>
<evidence type="ECO:0000256" key="4">
    <source>
        <dbReference type="ARBA" id="ARBA00022801"/>
    </source>
</evidence>
<evidence type="ECO:0000256" key="5">
    <source>
        <dbReference type="PIRSR" id="PIRSR005902-1"/>
    </source>
</evidence>
<evidence type="ECO:0000256" key="2">
    <source>
        <dbReference type="ARBA" id="ARBA00009275"/>
    </source>
</evidence>